<gene>
    <name evidence="3" type="ORF">MBOE_48380</name>
</gene>
<evidence type="ECO:0000313" key="3">
    <source>
        <dbReference type="EMBL" id="BBX93189.1"/>
    </source>
</evidence>
<feature type="domain" description="DUF7455" evidence="2">
    <location>
        <begin position="101"/>
        <end position="150"/>
    </location>
</feature>
<organism evidence="3 4">
    <name type="scientific">Mycolicibacterium boenickei</name>
    <dbReference type="NCBI Taxonomy" id="146017"/>
    <lineage>
        <taxon>Bacteria</taxon>
        <taxon>Bacillati</taxon>
        <taxon>Actinomycetota</taxon>
        <taxon>Actinomycetes</taxon>
        <taxon>Mycobacteriales</taxon>
        <taxon>Mycobacteriaceae</taxon>
        <taxon>Mycolicibacterium</taxon>
    </lineage>
</organism>
<keyword evidence="4" id="KW-1185">Reference proteome</keyword>
<proteinExistence type="predicted"/>
<protein>
    <recommendedName>
        <fullName evidence="2">DUF7455 domain-containing protein</fullName>
    </recommendedName>
</protein>
<sequence>MDEALRTQRVGTMFTAALGQLPLLDAAQVNQDTRRWMHTVSLPGQQHGGQVRHDTPVNPWGTRPESKTSDRVDIRNRGAFAEMRRAEDGGAMNATLTSPELTRADRCDRCGAAARVRAKLPSGAELLFCQHHANEHEAKLVELAAVLETSTADA</sequence>
<dbReference type="Pfam" id="PF24254">
    <property type="entry name" value="DUF7455"/>
    <property type="match status" value="1"/>
</dbReference>
<evidence type="ECO:0000256" key="1">
    <source>
        <dbReference type="SAM" id="MobiDB-lite"/>
    </source>
</evidence>
<evidence type="ECO:0000313" key="4">
    <source>
        <dbReference type="Proteomes" id="UP000466683"/>
    </source>
</evidence>
<dbReference type="Proteomes" id="UP000466683">
    <property type="component" value="Chromosome"/>
</dbReference>
<feature type="region of interest" description="Disordered" evidence="1">
    <location>
        <begin position="43"/>
        <end position="71"/>
    </location>
</feature>
<reference evidence="3 4" key="1">
    <citation type="journal article" date="2019" name="Emerg. Microbes Infect.">
        <title>Comprehensive subspecies identification of 175 nontuberculous mycobacteria species based on 7547 genomic profiles.</title>
        <authorList>
            <person name="Matsumoto Y."/>
            <person name="Kinjo T."/>
            <person name="Motooka D."/>
            <person name="Nabeya D."/>
            <person name="Jung N."/>
            <person name="Uechi K."/>
            <person name="Horii T."/>
            <person name="Iida T."/>
            <person name="Fujita J."/>
            <person name="Nakamura S."/>
        </authorList>
    </citation>
    <scope>NUCLEOTIDE SEQUENCE [LARGE SCALE GENOMIC DNA]</scope>
    <source>
        <strain evidence="3 4">JCM 15653</strain>
    </source>
</reference>
<evidence type="ECO:0000259" key="2">
    <source>
        <dbReference type="Pfam" id="PF24254"/>
    </source>
</evidence>
<dbReference type="InterPro" id="IPR055878">
    <property type="entry name" value="DUF7455"/>
</dbReference>
<name>A0ABM7J206_9MYCO</name>
<dbReference type="EMBL" id="AP022579">
    <property type="protein sequence ID" value="BBX93189.1"/>
    <property type="molecule type" value="Genomic_DNA"/>
</dbReference>
<accession>A0ABM7J206</accession>